<evidence type="ECO:0000256" key="1">
    <source>
        <dbReference type="SAM" id="Coils"/>
    </source>
</evidence>
<feature type="region of interest" description="Disordered" evidence="2">
    <location>
        <begin position="232"/>
        <end position="254"/>
    </location>
</feature>
<name>A0A9P6D9Q1_PLEER</name>
<evidence type="ECO:0000313" key="3">
    <source>
        <dbReference type="EMBL" id="KAF9498381.1"/>
    </source>
</evidence>
<gene>
    <name evidence="3" type="ORF">BDN71DRAFT_1587417</name>
</gene>
<reference evidence="3" key="1">
    <citation type="submission" date="2020-11" db="EMBL/GenBank/DDBJ databases">
        <authorList>
            <consortium name="DOE Joint Genome Institute"/>
            <person name="Ahrendt S."/>
            <person name="Riley R."/>
            <person name="Andreopoulos W."/>
            <person name="Labutti K."/>
            <person name="Pangilinan J."/>
            <person name="Ruiz-Duenas F.J."/>
            <person name="Barrasa J.M."/>
            <person name="Sanchez-Garcia M."/>
            <person name="Camarero S."/>
            <person name="Miyauchi S."/>
            <person name="Serrano A."/>
            <person name="Linde D."/>
            <person name="Babiker R."/>
            <person name="Drula E."/>
            <person name="Ayuso-Fernandez I."/>
            <person name="Pacheco R."/>
            <person name="Padilla G."/>
            <person name="Ferreira P."/>
            <person name="Barriuso J."/>
            <person name="Kellner H."/>
            <person name="Castanera R."/>
            <person name="Alfaro M."/>
            <person name="Ramirez L."/>
            <person name="Pisabarro A.G."/>
            <person name="Kuo A."/>
            <person name="Tritt A."/>
            <person name="Lipzen A."/>
            <person name="He G."/>
            <person name="Yan M."/>
            <person name="Ng V."/>
            <person name="Cullen D."/>
            <person name="Martin F."/>
            <person name="Rosso M.-N."/>
            <person name="Henrissat B."/>
            <person name="Hibbett D."/>
            <person name="Martinez A.T."/>
            <person name="Grigoriev I.V."/>
        </authorList>
    </citation>
    <scope>NUCLEOTIDE SEQUENCE</scope>
    <source>
        <strain evidence="3">ATCC 90797</strain>
    </source>
</reference>
<dbReference type="AlphaFoldDB" id="A0A9P6D9Q1"/>
<feature type="coiled-coil region" evidence="1">
    <location>
        <begin position="6"/>
        <end position="33"/>
    </location>
</feature>
<dbReference type="EMBL" id="MU154537">
    <property type="protein sequence ID" value="KAF9498381.1"/>
    <property type="molecule type" value="Genomic_DNA"/>
</dbReference>
<evidence type="ECO:0000313" key="4">
    <source>
        <dbReference type="Proteomes" id="UP000807025"/>
    </source>
</evidence>
<keyword evidence="1" id="KW-0175">Coiled coil</keyword>
<sequence>MLSGQYEELKANYADSKRQNEDLKERLAVTKGELEGSRHAYEELLRQIPRTSNSGTFGPGSTYVPLDLTELDKTIPRTLIANCQQAKYYFKSEFETVFKAQAKETVIGDKVKGKAKDSDDNVTAWYITDLKGQPVSGRYVDDIRKHARAIWWQFHAAGIAPMKWSQASLTTKKAYEAELCTKFPELTYGENNWKAHQVATDNYPNWYKKNIRSKGLNGSTVKTEPIAPEIKRKLESPPAEMPTSKRARSENQEGADNYSLQLIEDPLFDLFASTKEAPLPLSSPPLASPTASQQLAPKLFTTHQELTTPLTARAIVDTTTEPTLPPSLSRSSRSRSSFLAVPLAPHASHAPHAPPCNDVATPTNVVVPVQPKNTRKPRRATAGPGNNPKAICKRAWVLRNPTAIELDFKAYWNTEITPAEKAVFIGESENLVAELKGQA</sequence>
<accession>A0A9P6D9Q1</accession>
<organism evidence="3 4">
    <name type="scientific">Pleurotus eryngii</name>
    <name type="common">Boletus of the steppes</name>
    <dbReference type="NCBI Taxonomy" id="5323"/>
    <lineage>
        <taxon>Eukaryota</taxon>
        <taxon>Fungi</taxon>
        <taxon>Dikarya</taxon>
        <taxon>Basidiomycota</taxon>
        <taxon>Agaricomycotina</taxon>
        <taxon>Agaricomycetes</taxon>
        <taxon>Agaricomycetidae</taxon>
        <taxon>Agaricales</taxon>
        <taxon>Pleurotineae</taxon>
        <taxon>Pleurotaceae</taxon>
        <taxon>Pleurotus</taxon>
    </lineage>
</organism>
<protein>
    <submittedName>
        <fullName evidence="3">Uncharacterized protein</fullName>
    </submittedName>
</protein>
<keyword evidence="4" id="KW-1185">Reference proteome</keyword>
<proteinExistence type="predicted"/>
<dbReference type="OrthoDB" id="3235325at2759"/>
<comment type="caution">
    <text evidence="3">The sequence shown here is derived from an EMBL/GenBank/DDBJ whole genome shotgun (WGS) entry which is preliminary data.</text>
</comment>
<evidence type="ECO:0000256" key="2">
    <source>
        <dbReference type="SAM" id="MobiDB-lite"/>
    </source>
</evidence>
<dbReference type="Proteomes" id="UP000807025">
    <property type="component" value="Unassembled WGS sequence"/>
</dbReference>